<feature type="transmembrane region" description="Helical" evidence="1">
    <location>
        <begin position="125"/>
        <end position="148"/>
    </location>
</feature>
<dbReference type="EMBL" id="NCKU01003416">
    <property type="protein sequence ID" value="RWS07553.1"/>
    <property type="molecule type" value="Genomic_DNA"/>
</dbReference>
<gene>
    <name evidence="4" type="ORF">B4U79_16130</name>
    <name evidence="3" type="ORF">B4U79_16155</name>
    <name evidence="2" type="ORF">B4U79_16162</name>
    <name evidence="5" type="ORF">B4U79_17775</name>
</gene>
<feature type="transmembrane region" description="Helical" evidence="1">
    <location>
        <begin position="27"/>
        <end position="59"/>
    </location>
</feature>
<reference evidence="5 6" key="1">
    <citation type="journal article" date="2018" name="Gigascience">
        <title>Genomes of trombidid mites reveal novel predicted allergens and laterally-transferred genes associated with secondary metabolism.</title>
        <authorList>
            <person name="Dong X."/>
            <person name="Chaisiri K."/>
            <person name="Xia D."/>
            <person name="Armstrong S.D."/>
            <person name="Fang Y."/>
            <person name="Donnelly M.J."/>
            <person name="Kadowaki T."/>
            <person name="McGarry J.W."/>
            <person name="Darby A.C."/>
            <person name="Makepeace B.L."/>
        </authorList>
    </citation>
    <scope>NUCLEOTIDE SEQUENCE [LARGE SCALE GENOMIC DNA]</scope>
    <source>
        <strain evidence="5">UoL-WK</strain>
    </source>
</reference>
<proteinExistence type="predicted"/>
<dbReference type="EMBL" id="NCKU01003709">
    <property type="protein sequence ID" value="RWS07051.1"/>
    <property type="molecule type" value="Genomic_DNA"/>
</dbReference>
<dbReference type="SUPFAM" id="SSF103473">
    <property type="entry name" value="MFS general substrate transporter"/>
    <property type="match status" value="1"/>
</dbReference>
<comment type="caution">
    <text evidence="5">The sequence shown here is derived from an EMBL/GenBank/DDBJ whole genome shotgun (WGS) entry which is preliminary data.</text>
</comment>
<name>A0A3S3NSK5_9ACAR</name>
<keyword evidence="1" id="KW-1133">Transmembrane helix</keyword>
<dbReference type="OrthoDB" id="6514433at2759"/>
<dbReference type="STRING" id="1965070.A0A3S3NSK5"/>
<feature type="transmembrane region" description="Helical" evidence="1">
    <location>
        <begin position="187"/>
        <end position="212"/>
    </location>
</feature>
<feature type="transmembrane region" description="Helical" evidence="1">
    <location>
        <begin position="71"/>
        <end position="91"/>
    </location>
</feature>
<dbReference type="Proteomes" id="UP000285301">
    <property type="component" value="Unassembled WGS sequence"/>
</dbReference>
<evidence type="ECO:0000313" key="6">
    <source>
        <dbReference type="Proteomes" id="UP000285301"/>
    </source>
</evidence>
<dbReference type="InterPro" id="IPR036259">
    <property type="entry name" value="MFS_trans_sf"/>
</dbReference>
<dbReference type="EMBL" id="NCKU01003657">
    <property type="protein sequence ID" value="RWS07113.1"/>
    <property type="molecule type" value="Genomic_DNA"/>
</dbReference>
<protein>
    <submittedName>
        <fullName evidence="5">Uncharacterized protein</fullName>
    </submittedName>
</protein>
<sequence>MIIAKVYDEDDEDEDAQKTEKTNSKKIYGTAVFCVCCLKAFSFFGIVITFAQFFIPFVICIDLKNTKTMAVYMIFACSIAAAIMTVVTIVLSTKLPALLILFILTLFLTSGSVILEFFIFSNSMIVIGGVLLVLGYCSALPAIFNCMIERIKITDALNSMLMFVTTLPGTLGITLLIGFQIETEPMMFSHVMLFFTVIIVFSCICLALLDYFERKRGNSDRSTTFDEYAIRKQSTAENMF</sequence>
<feature type="transmembrane region" description="Helical" evidence="1">
    <location>
        <begin position="98"/>
        <end position="119"/>
    </location>
</feature>
<keyword evidence="6" id="KW-1185">Reference proteome</keyword>
<evidence type="ECO:0000256" key="1">
    <source>
        <dbReference type="SAM" id="Phobius"/>
    </source>
</evidence>
<dbReference type="AlphaFoldDB" id="A0A3S3NSK5"/>
<feature type="transmembrane region" description="Helical" evidence="1">
    <location>
        <begin position="160"/>
        <end position="181"/>
    </location>
</feature>
<accession>A0A3S3NSK5</accession>
<keyword evidence="1" id="KW-0812">Transmembrane</keyword>
<keyword evidence="1" id="KW-0472">Membrane</keyword>
<dbReference type="EMBL" id="NCKU01002989">
    <property type="protein sequence ID" value="RWS08395.1"/>
    <property type="molecule type" value="Genomic_DNA"/>
</dbReference>
<evidence type="ECO:0000313" key="5">
    <source>
        <dbReference type="EMBL" id="RWS08395.1"/>
    </source>
</evidence>
<evidence type="ECO:0000313" key="3">
    <source>
        <dbReference type="EMBL" id="RWS07113.1"/>
    </source>
</evidence>
<evidence type="ECO:0000313" key="4">
    <source>
        <dbReference type="EMBL" id="RWS07553.1"/>
    </source>
</evidence>
<reference evidence="5" key="2">
    <citation type="submission" date="2018-11" db="EMBL/GenBank/DDBJ databases">
        <title>Trombidioid mite genomics.</title>
        <authorList>
            <person name="Dong X."/>
        </authorList>
    </citation>
    <scope>NUCLEOTIDE SEQUENCE</scope>
    <source>
        <strain evidence="5">UoL-WK</strain>
    </source>
</reference>
<organism evidence="5 6">
    <name type="scientific">Dinothrombium tinctorium</name>
    <dbReference type="NCBI Taxonomy" id="1965070"/>
    <lineage>
        <taxon>Eukaryota</taxon>
        <taxon>Metazoa</taxon>
        <taxon>Ecdysozoa</taxon>
        <taxon>Arthropoda</taxon>
        <taxon>Chelicerata</taxon>
        <taxon>Arachnida</taxon>
        <taxon>Acari</taxon>
        <taxon>Acariformes</taxon>
        <taxon>Trombidiformes</taxon>
        <taxon>Prostigmata</taxon>
        <taxon>Anystina</taxon>
        <taxon>Parasitengona</taxon>
        <taxon>Trombidioidea</taxon>
        <taxon>Trombidiidae</taxon>
        <taxon>Dinothrombium</taxon>
    </lineage>
</organism>
<evidence type="ECO:0000313" key="2">
    <source>
        <dbReference type="EMBL" id="RWS07051.1"/>
    </source>
</evidence>